<organism evidence="2 3">
    <name type="scientific">Streptomyces caniscabiei</name>
    <dbReference type="NCBI Taxonomy" id="2746961"/>
    <lineage>
        <taxon>Bacteria</taxon>
        <taxon>Bacillati</taxon>
        <taxon>Actinomycetota</taxon>
        <taxon>Actinomycetes</taxon>
        <taxon>Kitasatosporales</taxon>
        <taxon>Streptomycetaceae</taxon>
        <taxon>Streptomyces</taxon>
    </lineage>
</organism>
<evidence type="ECO:0000313" key="2">
    <source>
        <dbReference type="EMBL" id="MBD9728844.1"/>
    </source>
</evidence>
<evidence type="ECO:0000313" key="3">
    <source>
        <dbReference type="Proteomes" id="UP000661025"/>
    </source>
</evidence>
<dbReference type="Pfam" id="PF19671">
    <property type="entry name" value="DUF6174"/>
    <property type="match status" value="1"/>
</dbReference>
<feature type="chain" id="PRO_5039455391" description="Lipoprotein" evidence="1">
    <location>
        <begin position="30"/>
        <end position="166"/>
    </location>
</feature>
<dbReference type="AlphaFoldDB" id="A0A927LDM6"/>
<accession>A0A927LDM6</accession>
<gene>
    <name evidence="2" type="ORF">IHE70_37840</name>
</gene>
<protein>
    <recommendedName>
        <fullName evidence="4">Lipoprotein</fullName>
    </recommendedName>
</protein>
<comment type="caution">
    <text evidence="2">The sequence shown here is derived from an EMBL/GenBank/DDBJ whole genome shotgun (WGS) entry which is preliminary data.</text>
</comment>
<reference evidence="2" key="1">
    <citation type="submission" date="2020-09" db="EMBL/GenBank/DDBJ databases">
        <title>Streptomyces canutascabiei sp. nov., which causes potato common scab and is distributed across the world.</title>
        <authorList>
            <person name="Nguyen H.P."/>
            <person name="Weisberg A.J."/>
            <person name="Chang J.H."/>
            <person name="Clarke C.R."/>
        </authorList>
    </citation>
    <scope>NUCLEOTIDE SEQUENCE</scope>
    <source>
        <strain evidence="2">ID-01-6.2a</strain>
    </source>
</reference>
<evidence type="ECO:0008006" key="4">
    <source>
        <dbReference type="Google" id="ProtNLM"/>
    </source>
</evidence>
<proteinExistence type="predicted"/>
<dbReference type="PROSITE" id="PS51257">
    <property type="entry name" value="PROKAR_LIPOPROTEIN"/>
    <property type="match status" value="1"/>
</dbReference>
<dbReference type="RefSeq" id="WP_192335600.1">
    <property type="nucleotide sequence ID" value="NZ_CP119182.1"/>
</dbReference>
<name>A0A927LDM6_9ACTN</name>
<sequence>MTHLRSRARSVLLAAALIAGTMGTVGMIAACDSGASAEPKGRASPQPTTARNTVMWQEPDSYVYTLTSTSQVLAGRFRVTVRDGQVTKAVGLDEDSRRLLREEPGSVPKIGDLMDMLEKAWQEQADTAEVEYAVGGHPARITLDVDENAIDDEAEYVISGYEPGAG</sequence>
<dbReference type="Proteomes" id="UP000661025">
    <property type="component" value="Unassembled WGS sequence"/>
</dbReference>
<feature type="signal peptide" evidence="1">
    <location>
        <begin position="1"/>
        <end position="29"/>
    </location>
</feature>
<evidence type="ECO:0000256" key="1">
    <source>
        <dbReference type="SAM" id="SignalP"/>
    </source>
</evidence>
<keyword evidence="1" id="KW-0732">Signal</keyword>
<dbReference type="InterPro" id="IPR046172">
    <property type="entry name" value="DUF6174"/>
</dbReference>
<dbReference type="GeneID" id="79933246"/>
<dbReference type="EMBL" id="JACYXT010000021">
    <property type="protein sequence ID" value="MBD9728844.1"/>
    <property type="molecule type" value="Genomic_DNA"/>
</dbReference>